<comment type="similarity">
    <text evidence="3">Belongs to the gas vesicle GvpF/GvpL family.</text>
</comment>
<feature type="coiled-coil region" evidence="4">
    <location>
        <begin position="97"/>
        <end position="151"/>
    </location>
</feature>
<evidence type="ECO:0000313" key="6">
    <source>
        <dbReference type="Proteomes" id="UP000266389"/>
    </source>
</evidence>
<keyword evidence="4" id="KW-0175">Coiled coil</keyword>
<gene>
    <name evidence="5" type="ORF">D0433_02770</name>
</gene>
<dbReference type="InterPro" id="IPR009430">
    <property type="entry name" value="GvpL/GvpF"/>
</dbReference>
<reference evidence="5 6" key="1">
    <citation type="journal article" date="2011" name="ISME J.">
        <title>Community ecology of hot spring cyanobacterial mats: predominant populations and their functional potential.</title>
        <authorList>
            <person name="Klatt C.G."/>
            <person name="Wood J.M."/>
            <person name="Rusch D.B."/>
            <person name="Bateson M.M."/>
            <person name="Hamamura N."/>
            <person name="Heidelberg J.F."/>
            <person name="Grossman A.R."/>
            <person name="Bhaya D."/>
            <person name="Cohan F.M."/>
            <person name="Kuhl M."/>
            <person name="Bryant D.A."/>
            <person name="Ward D.M."/>
        </authorList>
    </citation>
    <scope>NUCLEOTIDE SEQUENCE [LARGE SCALE GENOMIC DNA]</scope>
    <source>
        <strain evidence="5">OS</strain>
    </source>
</reference>
<dbReference type="AlphaFoldDB" id="A0A395M2T8"/>
<dbReference type="PANTHER" id="PTHR36852:SF1">
    <property type="entry name" value="PROTEIN GVPL 2"/>
    <property type="match status" value="1"/>
</dbReference>
<evidence type="ECO:0000256" key="3">
    <source>
        <dbReference type="ARBA" id="ARBA00035643"/>
    </source>
</evidence>
<keyword evidence="1" id="KW-0304">Gas vesicle</keyword>
<organism evidence="5 6">
    <name type="scientific">Candidatus Thermochlorobacter aerophilus</name>
    <dbReference type="NCBI Taxonomy" id="1868324"/>
    <lineage>
        <taxon>Bacteria</taxon>
        <taxon>Pseudomonadati</taxon>
        <taxon>Chlorobiota</taxon>
        <taxon>Chlorobiia</taxon>
        <taxon>Chlorobiales</taxon>
        <taxon>Candidatus Thermochlorobacteriaceae</taxon>
        <taxon>Candidatus Thermochlorobacter</taxon>
    </lineage>
</organism>
<evidence type="ECO:0000256" key="1">
    <source>
        <dbReference type="ARBA" id="ARBA00022987"/>
    </source>
</evidence>
<evidence type="ECO:0000313" key="5">
    <source>
        <dbReference type="EMBL" id="RFM25113.1"/>
    </source>
</evidence>
<comment type="subcellular location">
    <subcellularLocation>
        <location evidence="2">Gas vesicle</location>
    </subcellularLocation>
</comment>
<dbReference type="EMBL" id="PHFL01000010">
    <property type="protein sequence ID" value="RFM25113.1"/>
    <property type="molecule type" value="Genomic_DNA"/>
</dbReference>
<name>A0A395M2T8_9BACT</name>
<protein>
    <submittedName>
        <fullName evidence="5">Gas vesicle synthesis GvpLGvpF</fullName>
    </submittedName>
</protein>
<sequence>MNGRYLYAIVLLASPNTSHEPLPTSLGPVGIGGRGDEVYLLPYRDIGAFVSASPTEPYSLSRTNLLTHEHTLETLLKFYTLLPMQFSTIAESETAVLALLEQEYERFRSMLEYLRGKKELGLKAIFHDNILQDIAQQSELIQRKKAEIERTGASQSALIEIGKMLEAALEAEKQKYRTQILSRLRPLALETVENKLIGERMLLNAAFLIDAQMEEEFDKHVEEIGKMFVPKIKFKYIGHVPPYNFSRMTLSLTLPKEL</sequence>
<proteinExistence type="inferred from homology"/>
<evidence type="ECO:0000256" key="4">
    <source>
        <dbReference type="SAM" id="Coils"/>
    </source>
</evidence>
<dbReference type="GO" id="GO:0031411">
    <property type="term" value="C:gas vesicle"/>
    <property type="evidence" value="ECO:0007669"/>
    <property type="project" value="UniProtKB-SubCell"/>
</dbReference>
<dbReference type="Proteomes" id="UP000266389">
    <property type="component" value="Unassembled WGS sequence"/>
</dbReference>
<dbReference type="Pfam" id="PF06386">
    <property type="entry name" value="GvpL_GvpF"/>
    <property type="match status" value="1"/>
</dbReference>
<evidence type="ECO:0000256" key="2">
    <source>
        <dbReference type="ARBA" id="ARBA00035108"/>
    </source>
</evidence>
<accession>A0A395M2T8</accession>
<comment type="caution">
    <text evidence="5">The sequence shown here is derived from an EMBL/GenBank/DDBJ whole genome shotgun (WGS) entry which is preliminary data.</text>
</comment>
<dbReference type="GO" id="GO:0031412">
    <property type="term" value="P:gas vesicle organization"/>
    <property type="evidence" value="ECO:0007669"/>
    <property type="project" value="InterPro"/>
</dbReference>
<dbReference type="PANTHER" id="PTHR36852">
    <property type="entry name" value="PROTEIN GVPL 2"/>
    <property type="match status" value="1"/>
</dbReference>